<feature type="region of interest" description="Disordered" evidence="2">
    <location>
        <begin position="1"/>
        <end position="52"/>
    </location>
</feature>
<dbReference type="InterPro" id="IPR036236">
    <property type="entry name" value="Znf_C2H2_sf"/>
</dbReference>
<evidence type="ECO:0000313" key="4">
    <source>
        <dbReference type="Proteomes" id="UP001530377"/>
    </source>
</evidence>
<proteinExistence type="predicted"/>
<dbReference type="PANTHER" id="PTHR45982:SF1">
    <property type="entry name" value="REGULATOR OF CHROMOSOME CONDENSATION"/>
    <property type="match status" value="1"/>
</dbReference>
<feature type="repeat" description="RCC1" evidence="1">
    <location>
        <begin position="210"/>
        <end position="274"/>
    </location>
</feature>
<dbReference type="Pfam" id="PF13540">
    <property type="entry name" value="RCC1_2"/>
    <property type="match status" value="1"/>
</dbReference>
<evidence type="ECO:0000256" key="1">
    <source>
        <dbReference type="PROSITE-ProRule" id="PRU00235"/>
    </source>
</evidence>
<sequence length="1124" mass="122389">MNDRDDFDFDLPAGEEEVDREGGGVDDRYLVDPRDNRRQRGRDGMRRNRSTTEDDYGCEVLTFGRVDHCAMGVPGVRGGGGAGGLTTKGSSQGCHKPRRVELFGVGELRRKWTSSTTSPTTTTTTSSIDARLDNDVDSPAIAVAASTHHTLVLTRSGRLFAFGYGKSGRLGVGDARNRNLPVRVLGQLSRRVVTGIAAAVDHSLCCTEDGEIFSWGSNGFGQLGHLPGGADRDVDAVATGRLSPRRVEGGGGFRQSFVVAVAAGDRHSVALTRMGEVYCWGDNRSGQLGIYCNNGDVGAISSSSSGSRCNHRPQRVEGLWSARPRRLAIAIAAAEFSTLVLTMPPTMPKGGGRASSSVTALPVNSVFGWGHGNHSVMRVVFPPTEASGGNSPRRAIINPTAIACAKYHNVAIMVDGAVYTWGLQRDCLGIEKSPAAAGPRVKQDDSEWATSEGRRTKSKKIGGLNVGISTASSMISSPQLVVGLLPENGGGKAVAVSASESHTAVVTSDGHLFTWGTSIGNDVLGHKGVKYLEIPKKVKRVHRAVGVAAAKEHTVLLMATSFPRLPAAASTCLDLSTCTFEPLSLQECAAIEISRNVDLFNVLPIAIVARRLNCAPLMRFCDEFIRKNLDGVLAVGNKNDFTTFISTWRFAFAGEIHIDFEPDGSFHPFFYHIANSNTGDSCAMLKKCAGMIMHQCKKAKRTLIGEDKHRSTASVSREQDGSKNDDCEQKCVPLNISLKKMATSSNNESAGLSCLKAINNAQSQLPLNLLTEKRVTDIKSTRITNDTPKFRCEVCNVLCPDCDSLSLHMNGRKHRNRLAHLKANEEKIVAETMMEKKRMQLIEKSFSDNGGDNFAVSTDQRMKTCNRSLVNNTTTAWASNAVTSLKPSGTNIRSKSFHDILTEEQQRSLKVTAPTNKLISSPVSSKRPTLSRASTTIYHTQARPTVDHSQKIYSPVTGSVQSLPLSAFIKKSGNQKTIDIAGSPESNMDKWLSAGKTKSGSAVGWGVKPDCTLRPHRTVKSFAAIQKEEEFIRSNEDHMSRIEGNQWFVQQRERAASIGEIQEQERKDRELLDLIEEQKQIEKDIIERGKQETTNIHIKKQKRKLQKKRVKNCANATLDQYPMP</sequence>
<evidence type="ECO:0000313" key="3">
    <source>
        <dbReference type="EMBL" id="KAL3808487.1"/>
    </source>
</evidence>
<comment type="caution">
    <text evidence="3">The sequence shown here is derived from an EMBL/GenBank/DDBJ whole genome shotgun (WGS) entry which is preliminary data.</text>
</comment>
<dbReference type="SUPFAM" id="SSF57667">
    <property type="entry name" value="beta-beta-alpha zinc fingers"/>
    <property type="match status" value="1"/>
</dbReference>
<dbReference type="Gene3D" id="3.30.160.60">
    <property type="entry name" value="Classic Zinc Finger"/>
    <property type="match status" value="1"/>
</dbReference>
<evidence type="ECO:0008006" key="5">
    <source>
        <dbReference type="Google" id="ProtNLM"/>
    </source>
</evidence>
<feature type="compositionally biased region" description="Acidic residues" evidence="2">
    <location>
        <begin position="1"/>
        <end position="19"/>
    </location>
</feature>
<organism evidence="3 4">
    <name type="scientific">Cyclostephanos tholiformis</name>
    <dbReference type="NCBI Taxonomy" id="382380"/>
    <lineage>
        <taxon>Eukaryota</taxon>
        <taxon>Sar</taxon>
        <taxon>Stramenopiles</taxon>
        <taxon>Ochrophyta</taxon>
        <taxon>Bacillariophyta</taxon>
        <taxon>Coscinodiscophyceae</taxon>
        <taxon>Thalassiosirophycidae</taxon>
        <taxon>Stephanodiscales</taxon>
        <taxon>Stephanodiscaceae</taxon>
        <taxon>Cyclostephanos</taxon>
    </lineage>
</organism>
<dbReference type="Pfam" id="PF00415">
    <property type="entry name" value="RCC1"/>
    <property type="match status" value="1"/>
</dbReference>
<dbReference type="Gene3D" id="2.130.10.30">
    <property type="entry name" value="Regulator of chromosome condensation 1/beta-lactamase-inhibitor protein II"/>
    <property type="match status" value="2"/>
</dbReference>
<dbReference type="PANTHER" id="PTHR45982">
    <property type="entry name" value="REGULATOR OF CHROMOSOME CONDENSATION"/>
    <property type="match status" value="1"/>
</dbReference>
<dbReference type="PRINTS" id="PR00633">
    <property type="entry name" value="RCCNDNSATION"/>
</dbReference>
<dbReference type="Proteomes" id="UP001530377">
    <property type="component" value="Unassembled WGS sequence"/>
</dbReference>
<dbReference type="InterPro" id="IPR051553">
    <property type="entry name" value="Ran_GTPase-activating"/>
</dbReference>
<feature type="compositionally biased region" description="Basic and acidic residues" evidence="2">
    <location>
        <begin position="20"/>
        <end position="52"/>
    </location>
</feature>
<dbReference type="PROSITE" id="PS50012">
    <property type="entry name" value="RCC1_3"/>
    <property type="match status" value="4"/>
</dbReference>
<feature type="region of interest" description="Disordered" evidence="2">
    <location>
        <begin position="435"/>
        <end position="455"/>
    </location>
</feature>
<dbReference type="InterPro" id="IPR009091">
    <property type="entry name" value="RCC1/BLIP-II"/>
</dbReference>
<dbReference type="PROSITE" id="PS00626">
    <property type="entry name" value="RCC1_2"/>
    <property type="match status" value="1"/>
</dbReference>
<feature type="repeat" description="RCC1" evidence="1">
    <location>
        <begin position="510"/>
        <end position="560"/>
    </location>
</feature>
<dbReference type="CDD" id="cd14733">
    <property type="entry name" value="BACK"/>
    <property type="match status" value="1"/>
</dbReference>
<feature type="repeat" description="RCC1" evidence="1">
    <location>
        <begin position="275"/>
        <end position="344"/>
    </location>
</feature>
<dbReference type="InterPro" id="IPR000408">
    <property type="entry name" value="Reg_chr_condens"/>
</dbReference>
<reference evidence="3 4" key="1">
    <citation type="submission" date="2024-10" db="EMBL/GenBank/DDBJ databases">
        <title>Updated reference genomes for cyclostephanoid diatoms.</title>
        <authorList>
            <person name="Roberts W.R."/>
            <person name="Alverson A.J."/>
        </authorList>
    </citation>
    <scope>NUCLEOTIDE SEQUENCE [LARGE SCALE GENOMIC DNA]</scope>
    <source>
        <strain evidence="3 4">AJA228-03</strain>
    </source>
</reference>
<accession>A0ABD3R730</accession>
<feature type="repeat" description="RCC1" evidence="1">
    <location>
        <begin position="157"/>
        <end position="209"/>
    </location>
</feature>
<dbReference type="EMBL" id="JALLPB020000503">
    <property type="protein sequence ID" value="KAL3808487.1"/>
    <property type="molecule type" value="Genomic_DNA"/>
</dbReference>
<evidence type="ECO:0000256" key="2">
    <source>
        <dbReference type="SAM" id="MobiDB-lite"/>
    </source>
</evidence>
<name>A0ABD3R730_9STRA</name>
<protein>
    <recommendedName>
        <fullName evidence="5">C2H2-type domain-containing protein</fullName>
    </recommendedName>
</protein>
<gene>
    <name evidence="3" type="ORF">ACHAXA_000762</name>
</gene>
<dbReference type="SUPFAM" id="SSF50985">
    <property type="entry name" value="RCC1/BLIP-II"/>
    <property type="match status" value="2"/>
</dbReference>
<dbReference type="AlphaFoldDB" id="A0ABD3R730"/>
<keyword evidence="4" id="KW-1185">Reference proteome</keyword>